<reference evidence="1 2" key="1">
    <citation type="submission" date="2018-08" db="EMBL/GenBank/DDBJ databases">
        <title>Genomic investigation of the strawberry pathogen Phytophthora fragariae indicates pathogenicity is determined by transcriptional variation in three key races.</title>
        <authorList>
            <person name="Adams T.M."/>
            <person name="Armitage A.D."/>
            <person name="Sobczyk M.K."/>
            <person name="Bates H.J."/>
            <person name="Dunwell J.M."/>
            <person name="Nellist C.F."/>
            <person name="Harrison R.J."/>
        </authorList>
    </citation>
    <scope>NUCLEOTIDE SEQUENCE [LARGE SCALE GENOMIC DNA]</scope>
    <source>
        <strain evidence="1 2">BC-1</strain>
    </source>
</reference>
<evidence type="ECO:0008006" key="3">
    <source>
        <dbReference type="Google" id="ProtNLM"/>
    </source>
</evidence>
<dbReference type="EMBL" id="QXGD01001805">
    <property type="protein sequence ID" value="KAE9198743.1"/>
    <property type="molecule type" value="Genomic_DNA"/>
</dbReference>
<name>A0A6A3X9A7_9STRA</name>
<proteinExistence type="predicted"/>
<evidence type="ECO:0000313" key="2">
    <source>
        <dbReference type="Proteomes" id="UP000440367"/>
    </source>
</evidence>
<dbReference type="AlphaFoldDB" id="A0A6A3X9A7"/>
<accession>A0A6A3X9A7</accession>
<protein>
    <recommendedName>
        <fullName evidence="3">PX domain-containing protein</fullName>
    </recommendedName>
</protein>
<evidence type="ECO:0000313" key="1">
    <source>
        <dbReference type="EMBL" id="KAE9198743.1"/>
    </source>
</evidence>
<gene>
    <name evidence="1" type="ORF">PF002_g22348</name>
</gene>
<feature type="non-terminal residue" evidence="1">
    <location>
        <position position="1"/>
    </location>
</feature>
<organism evidence="1 2">
    <name type="scientific">Phytophthora fragariae</name>
    <dbReference type="NCBI Taxonomy" id="53985"/>
    <lineage>
        <taxon>Eukaryota</taxon>
        <taxon>Sar</taxon>
        <taxon>Stramenopiles</taxon>
        <taxon>Oomycota</taxon>
        <taxon>Peronosporomycetes</taxon>
        <taxon>Peronosporales</taxon>
        <taxon>Peronosporaceae</taxon>
        <taxon>Phytophthora</taxon>
    </lineage>
</organism>
<sequence length="257" mass="28723">FVRGRVVVSAVCSSPLDGLRAYRVRREVRLQFGTNLMIRGTPSPSPGSQASPASSMSLKSLLHTPLAEPELVVWLRDLALDMTTSHKPHQHVRFELVVRRKHPKAQLSVEAASWTHSRPFSDYGALRKNLLRELQPGHNCSAECKWLYTVVKQHFPKTQTTFALCTFKTERRRAALLRAMTTIQSTLVTHGNHGCKVLMRGVLDTFSTFLVGDRTSLSTTTTSLALPNRQCLLGLSSSLGRRLARLRSLSRVRANAR</sequence>
<dbReference type="Proteomes" id="UP000440367">
    <property type="component" value="Unassembled WGS sequence"/>
</dbReference>
<comment type="caution">
    <text evidence="1">The sequence shown here is derived from an EMBL/GenBank/DDBJ whole genome shotgun (WGS) entry which is preliminary data.</text>
</comment>